<dbReference type="EMBL" id="VSSQ01010348">
    <property type="protein sequence ID" value="MPM44097.1"/>
    <property type="molecule type" value="Genomic_DNA"/>
</dbReference>
<dbReference type="SMART" id="SM00863">
    <property type="entry name" value="tRNA_SAD"/>
    <property type="match status" value="1"/>
</dbReference>
<evidence type="ECO:0000256" key="4">
    <source>
        <dbReference type="ARBA" id="ARBA00022833"/>
    </source>
</evidence>
<feature type="coiled-coil region" evidence="5">
    <location>
        <begin position="261"/>
        <end position="288"/>
    </location>
</feature>
<dbReference type="InterPro" id="IPR009000">
    <property type="entry name" value="Transl_B-barrel_sf"/>
</dbReference>
<feature type="domain" description="Alanyl-transfer RNA synthetases family profile" evidence="6">
    <location>
        <begin position="1"/>
        <end position="238"/>
    </location>
</feature>
<evidence type="ECO:0000259" key="6">
    <source>
        <dbReference type="PROSITE" id="PS50860"/>
    </source>
</evidence>
<sequence>MYMQSRLYYDQPYMKEFDTEIEKIEALHPHGYRLILRETAFYPTSGGQPNDKGSIAGVPVFDVTEEDGIIYHHVAQAPQDRLVHCILDWERRFDFMQQHAGQHILSEAFLLHCQAATIGFHLTEDNLTIDLDIAELHEAQIHQVEDTANQMIWENRPIIRHWVAPDDLARLPLRKQPKVHENIRVIEVQDFDWSPCGGTHPASTGEIGSIKIRRWERSKGVTRVEFFCGKRALQDYRWKNKVVLALAQNYSVKDVELEEIVLRQQTQLKELDKRLQEVESSLLQKEAEALLQEAVPIQQIRIVKGVLSAERTLSDMKKMSFFLTQTPNTLVLLSNSALPRQFTFSRSSTINLSLNSTLKVLQKELGGKGGGSELLVQGSYPVEIAPDAYIERFLALVLPQ</sequence>
<accession>A0A644ZTK6</accession>
<dbReference type="InterPro" id="IPR018163">
    <property type="entry name" value="Thr/Ala-tRNA-synth_IIc_edit"/>
</dbReference>
<proteinExistence type="predicted"/>
<protein>
    <recommendedName>
        <fullName evidence="6">Alanyl-transfer RNA synthetases family profile domain-containing protein</fullName>
    </recommendedName>
</protein>
<dbReference type="Gene3D" id="2.40.30.130">
    <property type="match status" value="1"/>
</dbReference>
<gene>
    <name evidence="7" type="ORF">SDC9_90775</name>
</gene>
<dbReference type="InterPro" id="IPR018165">
    <property type="entry name" value="Ala-tRNA-synth_IIc_core"/>
</dbReference>
<dbReference type="AlphaFoldDB" id="A0A644ZTK6"/>
<dbReference type="GO" id="GO:0003676">
    <property type="term" value="F:nucleic acid binding"/>
    <property type="evidence" value="ECO:0007669"/>
    <property type="project" value="InterPro"/>
</dbReference>
<dbReference type="PROSITE" id="PS50860">
    <property type="entry name" value="AA_TRNA_LIGASE_II_ALA"/>
    <property type="match status" value="1"/>
</dbReference>
<keyword evidence="3" id="KW-0479">Metal-binding</keyword>
<dbReference type="SUPFAM" id="SSF50447">
    <property type="entry name" value="Translation proteins"/>
    <property type="match status" value="1"/>
</dbReference>
<evidence type="ECO:0000256" key="2">
    <source>
        <dbReference type="ARBA" id="ARBA00004496"/>
    </source>
</evidence>
<dbReference type="GO" id="GO:0005737">
    <property type="term" value="C:cytoplasm"/>
    <property type="evidence" value="ECO:0007669"/>
    <property type="project" value="UniProtKB-SubCell"/>
</dbReference>
<dbReference type="PANTHER" id="PTHR43462:SF1">
    <property type="entry name" value="ALANYL-TRNA EDITING PROTEIN AARSD1"/>
    <property type="match status" value="1"/>
</dbReference>
<evidence type="ECO:0000256" key="5">
    <source>
        <dbReference type="SAM" id="Coils"/>
    </source>
</evidence>
<dbReference type="PANTHER" id="PTHR43462">
    <property type="entry name" value="ALANYL-TRNA EDITING PROTEIN"/>
    <property type="match status" value="1"/>
</dbReference>
<keyword evidence="5" id="KW-0175">Coiled coil</keyword>
<dbReference type="GO" id="GO:0005524">
    <property type="term" value="F:ATP binding"/>
    <property type="evidence" value="ECO:0007669"/>
    <property type="project" value="InterPro"/>
</dbReference>
<dbReference type="GO" id="GO:0046872">
    <property type="term" value="F:metal ion binding"/>
    <property type="evidence" value="ECO:0007669"/>
    <property type="project" value="UniProtKB-KW"/>
</dbReference>
<name>A0A644ZTK6_9ZZZZ</name>
<dbReference type="Gene3D" id="3.30.980.10">
    <property type="entry name" value="Threonyl-trna Synthetase, Chain A, domain 2"/>
    <property type="match status" value="1"/>
</dbReference>
<comment type="subcellular location">
    <subcellularLocation>
        <location evidence="2">Cytoplasm</location>
    </subcellularLocation>
</comment>
<evidence type="ECO:0000256" key="1">
    <source>
        <dbReference type="ARBA" id="ARBA00001947"/>
    </source>
</evidence>
<dbReference type="GO" id="GO:0004813">
    <property type="term" value="F:alanine-tRNA ligase activity"/>
    <property type="evidence" value="ECO:0007669"/>
    <property type="project" value="InterPro"/>
</dbReference>
<dbReference type="InterPro" id="IPR051335">
    <property type="entry name" value="Alanyl-tRNA_Editing_Enzymes"/>
</dbReference>
<dbReference type="GO" id="GO:0002161">
    <property type="term" value="F:aminoacyl-tRNA deacylase activity"/>
    <property type="evidence" value="ECO:0007669"/>
    <property type="project" value="UniProtKB-ARBA"/>
</dbReference>
<evidence type="ECO:0000313" key="7">
    <source>
        <dbReference type="EMBL" id="MPM44097.1"/>
    </source>
</evidence>
<dbReference type="InterPro" id="IPR012947">
    <property type="entry name" value="tRNA_SAD"/>
</dbReference>
<keyword evidence="4" id="KW-0862">Zinc</keyword>
<comment type="cofactor">
    <cofactor evidence="1">
        <name>Zn(2+)</name>
        <dbReference type="ChEBI" id="CHEBI:29105"/>
    </cofactor>
</comment>
<dbReference type="Pfam" id="PF07973">
    <property type="entry name" value="tRNA_SAD"/>
    <property type="match status" value="1"/>
</dbReference>
<dbReference type="SUPFAM" id="SSF55186">
    <property type="entry name" value="ThrRS/AlaRS common domain"/>
    <property type="match status" value="1"/>
</dbReference>
<evidence type="ECO:0000256" key="3">
    <source>
        <dbReference type="ARBA" id="ARBA00022723"/>
    </source>
</evidence>
<comment type="caution">
    <text evidence="7">The sequence shown here is derived from an EMBL/GenBank/DDBJ whole genome shotgun (WGS) entry which is preliminary data.</text>
</comment>
<organism evidence="7">
    <name type="scientific">bioreactor metagenome</name>
    <dbReference type="NCBI Taxonomy" id="1076179"/>
    <lineage>
        <taxon>unclassified sequences</taxon>
        <taxon>metagenomes</taxon>
        <taxon>ecological metagenomes</taxon>
    </lineage>
</organism>
<reference evidence="7" key="1">
    <citation type="submission" date="2019-08" db="EMBL/GenBank/DDBJ databases">
        <authorList>
            <person name="Kucharzyk K."/>
            <person name="Murdoch R.W."/>
            <person name="Higgins S."/>
            <person name="Loffler F."/>
        </authorList>
    </citation>
    <scope>NUCLEOTIDE SEQUENCE</scope>
</reference>
<dbReference type="GO" id="GO:0006419">
    <property type="term" value="P:alanyl-tRNA aminoacylation"/>
    <property type="evidence" value="ECO:0007669"/>
    <property type="project" value="InterPro"/>
</dbReference>